<reference evidence="5 6" key="1">
    <citation type="submission" date="2024-02" db="EMBL/GenBank/DDBJ databases">
        <title>First draft genome assembly of two strains of Seiridium cardinale.</title>
        <authorList>
            <person name="Emiliani G."/>
            <person name="Scali E."/>
        </authorList>
    </citation>
    <scope>NUCLEOTIDE SEQUENCE [LARGE SCALE GENOMIC DNA]</scope>
    <source>
        <strain evidence="5 6">BM-138-000479</strain>
    </source>
</reference>
<dbReference type="InterPro" id="IPR052783">
    <property type="entry name" value="Metabolic/Drug-Res_Regulator"/>
</dbReference>
<feature type="domain" description="Zn(2)-C6 fungal-type" evidence="4">
    <location>
        <begin position="29"/>
        <end position="59"/>
    </location>
</feature>
<feature type="compositionally biased region" description="Low complexity" evidence="3">
    <location>
        <begin position="139"/>
        <end position="150"/>
    </location>
</feature>
<dbReference type="InterPro" id="IPR001138">
    <property type="entry name" value="Zn2Cys6_DnaBD"/>
</dbReference>
<accession>A0ABR2X6Z9</accession>
<evidence type="ECO:0000313" key="5">
    <source>
        <dbReference type="EMBL" id="KAK9769554.1"/>
    </source>
</evidence>
<keyword evidence="6" id="KW-1185">Reference proteome</keyword>
<dbReference type="CDD" id="cd00067">
    <property type="entry name" value="GAL4"/>
    <property type="match status" value="1"/>
</dbReference>
<proteinExistence type="predicted"/>
<dbReference type="SUPFAM" id="SSF57701">
    <property type="entry name" value="Zn2/Cys6 DNA-binding domain"/>
    <property type="match status" value="1"/>
</dbReference>
<feature type="compositionally biased region" description="Acidic residues" evidence="3">
    <location>
        <begin position="155"/>
        <end position="165"/>
    </location>
</feature>
<feature type="compositionally biased region" description="Low complexity" evidence="3">
    <location>
        <begin position="8"/>
        <end position="17"/>
    </location>
</feature>
<dbReference type="PANTHER" id="PTHR47655">
    <property type="entry name" value="QUINIC ACID UTILIZATION ACTIVATOR"/>
    <property type="match status" value="1"/>
</dbReference>
<dbReference type="Gene3D" id="4.10.240.10">
    <property type="entry name" value="Zn(2)-C6 fungal-type DNA-binding domain"/>
    <property type="match status" value="1"/>
</dbReference>
<protein>
    <recommendedName>
        <fullName evidence="4">Zn(2)-C6 fungal-type domain-containing protein</fullName>
    </recommendedName>
</protein>
<feature type="region of interest" description="Disordered" evidence="3">
    <location>
        <begin position="1"/>
        <end position="26"/>
    </location>
</feature>
<sequence>MKRRTSSVDDAPAEAEVPPAPKRQRVSRACDQCRAAREKCDGIQPLCFPCASQNRQCSWEEPKKKRGVQTGYIRTLELSLGWIFDKIPGSEEALHGLLTHEGGQGRALLVGKDTAAGNRLHRRWRKSIVHQEIERVLSGGDTAGAKTGKASPVADESDSSAEDPEQPLKEETSGSRDVLPPTRIDETMMTTALHPDVHPSDLGHERRHPFDGCLAVFTDSRHAPAQPGQSDQCRKLTKLPSNCWRLLDIYFSYTHCWFPILEKGLVQKACWSYPGEGLDLAEEDAPRSGSHAQLWAALALAAYQDEASQPGHAHGDVEGRMRPDDIYHAARRLIPPDSGNFETRHVNAILLLTLINIGRREYTAAWILTGLATRVALALNLQSRPMGDGSRRPYHIYMACFMLDTLVATKINQPPHLRAIDIASTTPSGEDDQDEWDIWTPCQGFGPVRPPGPALRSPAHSMSSFAAFFSIHRIHCATVFGPNSGPEQTEPYLTQVQQAIGGNQSRRPFVDFITNGNAPPYQVPSIFLLRLAFLCCGSQTQVYTESLPSTALQCAEEHILNFGAAIPPLFSLYMDLLSQQYSSEHMKGDTRDRWKKVQTSIDSVWHPQKSRPRSPMVHKPPDRAPSYMQQPSSGVLYPNASSIPAVIQQLPTPSSHYADTPADQGPPMIGGEVYHDTSLSAMMTFPNTSRPRQPMNLINHSSQTAPGAVQYDLADLSPQHFPNHGRPSFSSATFDYDSILDDIASLDRADRMGSDPQFMANLGFAPGSDLTELLAHDFTGIS</sequence>
<dbReference type="CDD" id="cd12148">
    <property type="entry name" value="fungal_TF_MHR"/>
    <property type="match status" value="1"/>
</dbReference>
<dbReference type="InterPro" id="IPR036864">
    <property type="entry name" value="Zn2-C6_fun-type_DNA-bd_sf"/>
</dbReference>
<dbReference type="PANTHER" id="PTHR47655:SF2">
    <property type="entry name" value="QUINIC ACID UTILIZATION ACTIVATOR"/>
    <property type="match status" value="1"/>
</dbReference>
<feature type="region of interest" description="Disordered" evidence="3">
    <location>
        <begin position="135"/>
        <end position="181"/>
    </location>
</feature>
<dbReference type="PROSITE" id="PS00463">
    <property type="entry name" value="ZN2_CY6_FUNGAL_1"/>
    <property type="match status" value="1"/>
</dbReference>
<evidence type="ECO:0000256" key="2">
    <source>
        <dbReference type="ARBA" id="ARBA00023242"/>
    </source>
</evidence>
<gene>
    <name evidence="5" type="ORF">SCAR479_13774</name>
</gene>
<dbReference type="SMART" id="SM00066">
    <property type="entry name" value="GAL4"/>
    <property type="match status" value="1"/>
</dbReference>
<evidence type="ECO:0000256" key="1">
    <source>
        <dbReference type="ARBA" id="ARBA00022723"/>
    </source>
</evidence>
<organism evidence="5 6">
    <name type="scientific">Seiridium cardinale</name>
    <dbReference type="NCBI Taxonomy" id="138064"/>
    <lineage>
        <taxon>Eukaryota</taxon>
        <taxon>Fungi</taxon>
        <taxon>Dikarya</taxon>
        <taxon>Ascomycota</taxon>
        <taxon>Pezizomycotina</taxon>
        <taxon>Sordariomycetes</taxon>
        <taxon>Xylariomycetidae</taxon>
        <taxon>Amphisphaeriales</taxon>
        <taxon>Sporocadaceae</taxon>
        <taxon>Seiridium</taxon>
    </lineage>
</organism>
<evidence type="ECO:0000259" key="4">
    <source>
        <dbReference type="PROSITE" id="PS50048"/>
    </source>
</evidence>
<comment type="caution">
    <text evidence="5">The sequence shown here is derived from an EMBL/GenBank/DDBJ whole genome shotgun (WGS) entry which is preliminary data.</text>
</comment>
<dbReference type="Pfam" id="PF00172">
    <property type="entry name" value="Zn_clus"/>
    <property type="match status" value="1"/>
</dbReference>
<name>A0ABR2X6Z9_9PEZI</name>
<evidence type="ECO:0000256" key="3">
    <source>
        <dbReference type="SAM" id="MobiDB-lite"/>
    </source>
</evidence>
<evidence type="ECO:0000313" key="6">
    <source>
        <dbReference type="Proteomes" id="UP001465668"/>
    </source>
</evidence>
<dbReference type="Proteomes" id="UP001465668">
    <property type="component" value="Unassembled WGS sequence"/>
</dbReference>
<dbReference type="EMBL" id="JARVKM010000119">
    <property type="protein sequence ID" value="KAK9769554.1"/>
    <property type="molecule type" value="Genomic_DNA"/>
</dbReference>
<dbReference type="Pfam" id="PF04082">
    <property type="entry name" value="Fungal_trans"/>
    <property type="match status" value="1"/>
</dbReference>
<keyword evidence="1" id="KW-0479">Metal-binding</keyword>
<dbReference type="PROSITE" id="PS50048">
    <property type="entry name" value="ZN2_CY6_FUNGAL_2"/>
    <property type="match status" value="1"/>
</dbReference>
<keyword evidence="2" id="KW-0539">Nucleus</keyword>
<dbReference type="InterPro" id="IPR007219">
    <property type="entry name" value="XnlR_reg_dom"/>
</dbReference>
<dbReference type="SMART" id="SM00906">
    <property type="entry name" value="Fungal_trans"/>
    <property type="match status" value="1"/>
</dbReference>